<dbReference type="Proteomes" id="UP001497416">
    <property type="component" value="Unassembled WGS sequence"/>
</dbReference>
<name>A0ABM9P0S4_9FLAO</name>
<organism evidence="1 2">
    <name type="scientific">Tenacibaculum platacis</name>
    <dbReference type="NCBI Taxonomy" id="3137852"/>
    <lineage>
        <taxon>Bacteria</taxon>
        <taxon>Pseudomonadati</taxon>
        <taxon>Bacteroidota</taxon>
        <taxon>Flavobacteriia</taxon>
        <taxon>Flavobacteriales</taxon>
        <taxon>Flavobacteriaceae</taxon>
        <taxon>Tenacibaculum</taxon>
    </lineage>
</organism>
<accession>A0ABM9P0S4</accession>
<sequence length="216" mass="24750">MLLENNFINKERNKIMDLAEFVVLENYKHHSNGSLPINYYESIEALYNEEVNYMDNSEVFISRNAYGEILGTIRVLKWNYKTKLPLEKIFGISPLDITGNTVLKSIWHIGRFAIKKDVRNINLLKKLMVQAIAPICKNKNSIAFAECDSKLLRIMLAMGIKATVIGESVNYLGSETIPVCMTYEGLIDFYNDNKKLLLHTAEIKTHQFNLAQKNLA</sequence>
<dbReference type="InterPro" id="IPR016181">
    <property type="entry name" value="Acyl_CoA_acyltransferase"/>
</dbReference>
<dbReference type="Gene3D" id="3.40.630.30">
    <property type="match status" value="1"/>
</dbReference>
<dbReference type="EMBL" id="CAXIXY010000004">
    <property type="protein sequence ID" value="CAL2086340.1"/>
    <property type="molecule type" value="Genomic_DNA"/>
</dbReference>
<proteinExistence type="predicted"/>
<keyword evidence="2" id="KW-1185">Reference proteome</keyword>
<evidence type="ECO:0000313" key="1">
    <source>
        <dbReference type="EMBL" id="CAL2086340.1"/>
    </source>
</evidence>
<protein>
    <submittedName>
        <fullName evidence="1">Uncharacterized protein</fullName>
    </submittedName>
</protein>
<dbReference type="RefSeq" id="WP_348712183.1">
    <property type="nucleotide sequence ID" value="NZ_CAXIXW010000015.1"/>
</dbReference>
<reference evidence="1 2" key="1">
    <citation type="submission" date="2024-05" db="EMBL/GenBank/DDBJ databases">
        <authorList>
            <person name="Duchaud E."/>
        </authorList>
    </citation>
    <scope>NUCLEOTIDE SEQUENCE [LARGE SCALE GENOMIC DNA]</scope>
    <source>
        <strain evidence="1">Ena-SAMPLE-TAB-13-05-2024-13:56:06:370-140302</strain>
    </source>
</reference>
<evidence type="ECO:0000313" key="2">
    <source>
        <dbReference type="Proteomes" id="UP001497416"/>
    </source>
</evidence>
<dbReference type="SUPFAM" id="SSF55729">
    <property type="entry name" value="Acyl-CoA N-acyltransferases (Nat)"/>
    <property type="match status" value="1"/>
</dbReference>
<gene>
    <name evidence="1" type="ORF">T190607A01A_20624</name>
</gene>
<comment type="caution">
    <text evidence="1">The sequence shown here is derived from an EMBL/GenBank/DDBJ whole genome shotgun (WGS) entry which is preliminary data.</text>
</comment>